<dbReference type="InterPro" id="IPR037045">
    <property type="entry name" value="S8pro/Inhibitor_I9_sf"/>
</dbReference>
<keyword evidence="2 7" id="KW-0645">Protease</keyword>
<feature type="chain" id="PRO_5041995007" description="subtilisin" evidence="9">
    <location>
        <begin position="34"/>
        <end position="581"/>
    </location>
</feature>
<evidence type="ECO:0000256" key="5">
    <source>
        <dbReference type="ARBA" id="ARBA00023529"/>
    </source>
</evidence>
<evidence type="ECO:0000256" key="6">
    <source>
        <dbReference type="ARBA" id="ARBA00023619"/>
    </source>
</evidence>
<dbReference type="EMBL" id="CAKOGP040001858">
    <property type="protein sequence ID" value="CAJ1954213.1"/>
    <property type="molecule type" value="Genomic_DNA"/>
</dbReference>
<keyword evidence="4 7" id="KW-0720">Serine protease</keyword>
<dbReference type="PRINTS" id="PR00723">
    <property type="entry name" value="SUBTILISIN"/>
</dbReference>
<name>A0AAD2FVR6_9STRA</name>
<reference evidence="11" key="1">
    <citation type="submission" date="2023-08" db="EMBL/GenBank/DDBJ databases">
        <authorList>
            <person name="Audoor S."/>
            <person name="Bilcke G."/>
        </authorList>
    </citation>
    <scope>NUCLEOTIDE SEQUENCE</scope>
</reference>
<feature type="domain" description="Peptidase S8/S53" evidence="10">
    <location>
        <begin position="170"/>
        <end position="427"/>
    </location>
</feature>
<dbReference type="SUPFAM" id="SSF52743">
    <property type="entry name" value="Subtilisin-like"/>
    <property type="match status" value="1"/>
</dbReference>
<feature type="signal peptide" evidence="9">
    <location>
        <begin position="1"/>
        <end position="33"/>
    </location>
</feature>
<dbReference type="Gene3D" id="3.40.50.200">
    <property type="entry name" value="Peptidase S8/S53 domain"/>
    <property type="match status" value="1"/>
</dbReference>
<sequence>MMMSRYTSRRRRSIIRLLLFLGAFCLQHQAAYAEGGTGEEETIKVLVGFKHMREEVKYIEEEDQKVRVAGNSTIKKSKIKYQFKNTNAVAMEVTRAEYEEMQKDSRFSYIEEDFEVKLASFDPPINEEEQLLRRTQQVIREVQSYAIPMTQSDQFIPTPPGDAANCMVYTCIVDSGVYINHQDIPYDRGDGYTTGRSFGSAVNNLWYRPVNTNHGTNVAGIMFATPNNNAGMVGAIPNPPRTSRICLKVAKVFPDGSDSTSISTVVEAVEWCASEANGRPMIINLSLATPTQTSTERRIYERIYNDNVLLVAAAGNGGDSELAYPASHDSVISVASVNSSRRKSSFSQFNDKVELSAPGSGVHVTDASETGISVSSGTSYACPYVAAIAARIWAVNPRCSNRDIRDALQASTRPLGNFVPNDEYGYGLVQAKAAYDYLVNQIGCGVPTGQPSPSPTKIPSASPSQRPSHVPSQSPSNMPSSVPSIVPSQIPSTVPSIEPSQIPSAVPSLSPTEAPTIDCLGQLEECTAQSDCCKGFSCLRISDNSYACRKETEELFNTKPRLAALDGGTCRGGFAGNCPIS</sequence>
<feature type="active site" description="Charge relay system" evidence="7">
    <location>
        <position position="379"/>
    </location>
</feature>
<accession>A0AAD2FVR6</accession>
<dbReference type="PANTHER" id="PTHR43806:SF11">
    <property type="entry name" value="CEREVISIN-RELATED"/>
    <property type="match status" value="1"/>
</dbReference>
<protein>
    <recommendedName>
        <fullName evidence="6">subtilisin</fullName>
        <ecNumber evidence="6">3.4.21.62</ecNumber>
    </recommendedName>
</protein>
<comment type="caution">
    <text evidence="11">The sequence shown here is derived from an EMBL/GenBank/DDBJ whole genome shotgun (WGS) entry which is preliminary data.</text>
</comment>
<keyword evidence="12" id="KW-1185">Reference proteome</keyword>
<organism evidence="11 12">
    <name type="scientific">Cylindrotheca closterium</name>
    <dbReference type="NCBI Taxonomy" id="2856"/>
    <lineage>
        <taxon>Eukaryota</taxon>
        <taxon>Sar</taxon>
        <taxon>Stramenopiles</taxon>
        <taxon>Ochrophyta</taxon>
        <taxon>Bacillariophyta</taxon>
        <taxon>Bacillariophyceae</taxon>
        <taxon>Bacillariophycidae</taxon>
        <taxon>Bacillariales</taxon>
        <taxon>Bacillariaceae</taxon>
        <taxon>Cylindrotheca</taxon>
    </lineage>
</organism>
<comment type="catalytic activity">
    <reaction evidence="5">
        <text>Hydrolysis of proteins with broad specificity for peptide bonds, and a preference for a large uncharged residue in P1. Hydrolyzes peptide amides.</text>
        <dbReference type="EC" id="3.4.21.62"/>
    </reaction>
</comment>
<dbReference type="PROSITE" id="PS00138">
    <property type="entry name" value="SUBTILASE_SER"/>
    <property type="match status" value="1"/>
</dbReference>
<dbReference type="InterPro" id="IPR050131">
    <property type="entry name" value="Peptidase_S8_subtilisin-like"/>
</dbReference>
<dbReference type="InterPro" id="IPR000209">
    <property type="entry name" value="Peptidase_S8/S53_dom"/>
</dbReference>
<dbReference type="Gene3D" id="3.30.70.80">
    <property type="entry name" value="Peptidase S8 propeptide/proteinase inhibitor I9"/>
    <property type="match status" value="1"/>
</dbReference>
<evidence type="ECO:0000256" key="3">
    <source>
        <dbReference type="ARBA" id="ARBA00022801"/>
    </source>
</evidence>
<evidence type="ECO:0000256" key="7">
    <source>
        <dbReference type="PROSITE-ProRule" id="PRU01240"/>
    </source>
</evidence>
<dbReference type="Proteomes" id="UP001295423">
    <property type="component" value="Unassembled WGS sequence"/>
</dbReference>
<evidence type="ECO:0000259" key="10">
    <source>
        <dbReference type="Pfam" id="PF00082"/>
    </source>
</evidence>
<feature type="active site" description="Charge relay system" evidence="7">
    <location>
        <position position="174"/>
    </location>
</feature>
<dbReference type="EC" id="3.4.21.62" evidence="6"/>
<dbReference type="InterPro" id="IPR023828">
    <property type="entry name" value="Peptidase_S8_Ser-AS"/>
</dbReference>
<dbReference type="InterPro" id="IPR015500">
    <property type="entry name" value="Peptidase_S8_subtilisin-rel"/>
</dbReference>
<evidence type="ECO:0000313" key="12">
    <source>
        <dbReference type="Proteomes" id="UP001295423"/>
    </source>
</evidence>
<proteinExistence type="inferred from homology"/>
<keyword evidence="3 7" id="KW-0378">Hydrolase</keyword>
<feature type="compositionally biased region" description="Polar residues" evidence="8">
    <location>
        <begin position="498"/>
        <end position="509"/>
    </location>
</feature>
<dbReference type="PANTHER" id="PTHR43806">
    <property type="entry name" value="PEPTIDASE S8"/>
    <property type="match status" value="1"/>
</dbReference>
<feature type="compositionally biased region" description="Low complexity" evidence="8">
    <location>
        <begin position="470"/>
        <end position="497"/>
    </location>
</feature>
<evidence type="ECO:0000256" key="1">
    <source>
        <dbReference type="ARBA" id="ARBA00011073"/>
    </source>
</evidence>
<dbReference type="GO" id="GO:0006508">
    <property type="term" value="P:proteolysis"/>
    <property type="evidence" value="ECO:0007669"/>
    <property type="project" value="UniProtKB-KW"/>
</dbReference>
<evidence type="ECO:0000256" key="2">
    <source>
        <dbReference type="ARBA" id="ARBA00022670"/>
    </source>
</evidence>
<dbReference type="Pfam" id="PF00082">
    <property type="entry name" value="Peptidase_S8"/>
    <property type="match status" value="1"/>
</dbReference>
<evidence type="ECO:0000256" key="9">
    <source>
        <dbReference type="SAM" id="SignalP"/>
    </source>
</evidence>
<evidence type="ECO:0000256" key="8">
    <source>
        <dbReference type="SAM" id="MobiDB-lite"/>
    </source>
</evidence>
<dbReference type="InterPro" id="IPR036852">
    <property type="entry name" value="Peptidase_S8/S53_dom_sf"/>
</dbReference>
<dbReference type="GO" id="GO:0005615">
    <property type="term" value="C:extracellular space"/>
    <property type="evidence" value="ECO:0007669"/>
    <property type="project" value="TreeGrafter"/>
</dbReference>
<comment type="similarity">
    <text evidence="1 7">Belongs to the peptidase S8 family.</text>
</comment>
<feature type="region of interest" description="Disordered" evidence="8">
    <location>
        <begin position="448"/>
        <end position="509"/>
    </location>
</feature>
<evidence type="ECO:0000313" key="11">
    <source>
        <dbReference type="EMBL" id="CAJ1954213.1"/>
    </source>
</evidence>
<dbReference type="PROSITE" id="PS51892">
    <property type="entry name" value="SUBTILASE"/>
    <property type="match status" value="1"/>
</dbReference>
<dbReference type="GO" id="GO:0004252">
    <property type="term" value="F:serine-type endopeptidase activity"/>
    <property type="evidence" value="ECO:0007669"/>
    <property type="project" value="UniProtKB-UniRule"/>
</dbReference>
<evidence type="ECO:0000256" key="4">
    <source>
        <dbReference type="ARBA" id="ARBA00022825"/>
    </source>
</evidence>
<gene>
    <name evidence="11" type="ORF">CYCCA115_LOCUS14808</name>
</gene>
<keyword evidence="9" id="KW-0732">Signal</keyword>
<feature type="active site" description="Charge relay system" evidence="7">
    <location>
        <position position="214"/>
    </location>
</feature>
<feature type="compositionally biased region" description="Polar residues" evidence="8">
    <location>
        <begin position="457"/>
        <end position="467"/>
    </location>
</feature>
<dbReference type="AlphaFoldDB" id="A0AAD2FVR6"/>